<accession>A0ABT0UL20</accession>
<dbReference type="RefSeq" id="WP_250919132.1">
    <property type="nucleotide sequence ID" value="NZ_JAMQAW010000008.1"/>
</dbReference>
<proteinExistence type="predicted"/>
<evidence type="ECO:0000313" key="2">
    <source>
        <dbReference type="Proteomes" id="UP001431429"/>
    </source>
</evidence>
<comment type="caution">
    <text evidence="1">The sequence shown here is derived from an EMBL/GenBank/DDBJ whole genome shotgun (WGS) entry which is preliminary data.</text>
</comment>
<gene>
    <name evidence="1" type="ORF">NBG84_10965</name>
</gene>
<dbReference type="Proteomes" id="UP001431429">
    <property type="component" value="Unassembled WGS sequence"/>
</dbReference>
<organism evidence="1 2">
    <name type="scientific">Streptomyces albipurpureus</name>
    <dbReference type="NCBI Taxonomy" id="2897419"/>
    <lineage>
        <taxon>Bacteria</taxon>
        <taxon>Bacillati</taxon>
        <taxon>Actinomycetota</taxon>
        <taxon>Actinomycetes</taxon>
        <taxon>Kitasatosporales</taxon>
        <taxon>Streptomycetaceae</taxon>
        <taxon>Streptomyces</taxon>
    </lineage>
</organism>
<reference evidence="1" key="1">
    <citation type="submission" date="2022-06" db="EMBL/GenBank/DDBJ databases">
        <title>Genome public.</title>
        <authorList>
            <person name="Sun Q."/>
        </authorList>
    </citation>
    <scope>NUCLEOTIDE SEQUENCE</scope>
    <source>
        <strain evidence="1">CWNU-1</strain>
    </source>
</reference>
<name>A0ABT0UL20_9ACTN</name>
<sequence>MPGFRFTWTNNDVPGDNPADAARTVWEMIRGLQAIPPVFQVEPRDRRTVDVDLMDGTVRTADTRIPSAREGNGMFSWYLATYPHPLPGLDTSAAQLMRVDQLRKGDVILGAMSLALRAARPRVPGCVHPPFRRPI</sequence>
<protein>
    <submittedName>
        <fullName evidence="1">Uncharacterized protein</fullName>
    </submittedName>
</protein>
<evidence type="ECO:0000313" key="1">
    <source>
        <dbReference type="EMBL" id="MCM2388805.1"/>
    </source>
</evidence>
<dbReference type="EMBL" id="JAMQAW010000008">
    <property type="protein sequence ID" value="MCM2388805.1"/>
    <property type="molecule type" value="Genomic_DNA"/>
</dbReference>
<keyword evidence="2" id="KW-1185">Reference proteome</keyword>